<dbReference type="Gene3D" id="3.10.10.10">
    <property type="entry name" value="HIV Type 1 Reverse Transcriptase, subunit A, domain 1"/>
    <property type="match status" value="1"/>
</dbReference>
<dbReference type="CDD" id="cd09274">
    <property type="entry name" value="RNase_HI_RT_Ty3"/>
    <property type="match status" value="1"/>
</dbReference>
<dbReference type="SUPFAM" id="SSF56672">
    <property type="entry name" value="DNA/RNA polymerases"/>
    <property type="match status" value="1"/>
</dbReference>
<sequence>METRQRRTRGRGREPRQIQDQGEEQGSVANQNQGPRGDGGDQVATAINRMTDLLARLVDQQGQVPGNQQRDPEVGEDRALERFQKFAPPKFLGGPEPEVTENWFERMEDIFAALHYSEERQVTFAIFQLEGAARSWWNVVRAKWEREQTPRTWLNFTREFNEKFLPPLIQEKREDEFIKLRQGTSSVAEYETQFTRLSKFAPELVAQRVEQARSQVRTFQAKKRGASTSTPGRSDQNVPPPKFGKGTSGARIAGTPRGGASSRGAQGGRGQGQQKTISLGVPAPTTRVSCGYCGKPNHTEDNCWKKLKKCLVCGSSEHQIATCPVKNRDGNGGTQSEKSNPKQPTASTSRPKTSARVFALDHRRVPDSSEVVEGTIPIFHRLAKLLIDPGATHSFVNPAFMCGIAVNPVKLPYDLEVKTPTGDQSLITNMVYRNCEIWVGERKLVGDLISLDLKGYDVIIGMDLLARYNAQLNCKTKVVEFSIPGEATLRLDVRGRLASSALVSGIRARKLLSKGAQGYLAFLINTPGDKVKLEDVLVVNEFPDVFPDELKSMPPEREIEFKIDLVPGTAPIAKTPYRMAPAELKELKLQLQDLLERGFVRESESPWGAPVTREEHERHLRIVLQTLKEHQLFAKFSKCEFWLEQVSFLGHIISKDGISVDPVKVEAVAEWKHPETPTEVRSFLGLAGYYRRFIKDFSKLAGPLTDLTKKHGQFVWNSKCESSFWELKKRLTSAPVLALPNGRDSFTVYTDVSREGLGCVLMQNGSVIAYASRKLKPHERNYPTHDLELAAVVFALKKWRHYLYGVTFEVYTDHKSLKYLFSQKELNLRQRRWVEFLEDYDCTINYHPGKANVVADALSRQVQIAGLMAKEWNLLEEVSEWNPRLDRQRVIFCNITVRSELLDRIKEAQRNDRMVQKWIGEVQKKELQDFNISSEGILKFQDRIVVPQDEVIKRDILEEAHRSKYTVHPGMKAEHQKPSGLLQPLEIPEWKWEHITMDFVSGLPRTQKGHDAVWVIVDRLTKSAHFLPVNMKYSMEKLAQLYMDEIVRLHGIPVSIVSDRDPRFVSRFWQ</sequence>
<evidence type="ECO:0000256" key="3">
    <source>
        <dbReference type="ARBA" id="ARBA00022695"/>
    </source>
</evidence>
<dbReference type="PANTHER" id="PTHR37984">
    <property type="entry name" value="PROTEIN CBG26694"/>
    <property type="match status" value="1"/>
</dbReference>
<keyword evidence="2" id="KW-0808">Transferase</keyword>
<evidence type="ECO:0000256" key="8">
    <source>
        <dbReference type="SAM" id="MobiDB-lite"/>
    </source>
</evidence>
<reference evidence="11" key="1">
    <citation type="submission" date="2025-08" db="UniProtKB">
        <authorList>
            <consortium name="RefSeq"/>
        </authorList>
    </citation>
    <scope>IDENTIFICATION</scope>
    <source>
        <tissue evidence="11">Leaves</tissue>
    </source>
</reference>
<dbReference type="Gene3D" id="2.40.70.10">
    <property type="entry name" value="Acid Proteases"/>
    <property type="match status" value="1"/>
</dbReference>
<feature type="region of interest" description="Disordered" evidence="8">
    <location>
        <begin position="215"/>
        <end position="280"/>
    </location>
</feature>
<dbReference type="Pfam" id="PF08284">
    <property type="entry name" value="RVP_2"/>
    <property type="match status" value="1"/>
</dbReference>
<dbReference type="InterPro" id="IPR043502">
    <property type="entry name" value="DNA/RNA_pol_sf"/>
</dbReference>
<feature type="compositionally biased region" description="Polar residues" evidence="8">
    <location>
        <begin position="334"/>
        <end position="352"/>
    </location>
</feature>
<dbReference type="InterPro" id="IPR041373">
    <property type="entry name" value="RT_RNaseH"/>
</dbReference>
<dbReference type="GeneID" id="140014155"/>
<dbReference type="InterPro" id="IPR021109">
    <property type="entry name" value="Peptidase_aspartic_dom_sf"/>
</dbReference>
<evidence type="ECO:0000256" key="5">
    <source>
        <dbReference type="ARBA" id="ARBA00022759"/>
    </source>
</evidence>
<evidence type="ECO:0000256" key="7">
    <source>
        <dbReference type="ARBA" id="ARBA00022918"/>
    </source>
</evidence>
<keyword evidence="10" id="KW-1185">Reference proteome</keyword>
<gene>
    <name evidence="11" type="primary">LOC140014155</name>
</gene>
<keyword evidence="6" id="KW-0378">Hydrolase</keyword>
<dbReference type="CDD" id="cd00303">
    <property type="entry name" value="retropepsin_like"/>
    <property type="match status" value="1"/>
</dbReference>
<evidence type="ECO:0000256" key="6">
    <source>
        <dbReference type="ARBA" id="ARBA00022801"/>
    </source>
</evidence>
<dbReference type="PROSITE" id="PS50994">
    <property type="entry name" value="INTEGRASE"/>
    <property type="match status" value="1"/>
</dbReference>
<dbReference type="InterPro" id="IPR043128">
    <property type="entry name" value="Rev_trsase/Diguanyl_cyclase"/>
</dbReference>
<keyword evidence="5" id="KW-0255">Endonuclease</keyword>
<proteinExistence type="predicted"/>
<feature type="compositionally biased region" description="Polar residues" evidence="8">
    <location>
        <begin position="226"/>
        <end position="237"/>
    </location>
</feature>
<dbReference type="InterPro" id="IPR001878">
    <property type="entry name" value="Znf_CCHC"/>
</dbReference>
<evidence type="ECO:0000259" key="9">
    <source>
        <dbReference type="PROSITE" id="PS50994"/>
    </source>
</evidence>
<dbReference type="Gene3D" id="3.30.420.10">
    <property type="entry name" value="Ribonuclease H-like superfamily/Ribonuclease H"/>
    <property type="match status" value="1"/>
</dbReference>
<keyword evidence="7" id="KW-0695">RNA-directed DNA polymerase</keyword>
<protein>
    <recommendedName>
        <fullName evidence="1">RNA-directed DNA polymerase</fullName>
        <ecNumber evidence="1">2.7.7.49</ecNumber>
    </recommendedName>
</protein>
<dbReference type="InterPro" id="IPR005162">
    <property type="entry name" value="Retrotrans_gag_dom"/>
</dbReference>
<dbReference type="Gene3D" id="4.10.60.10">
    <property type="entry name" value="Zinc finger, CCHC-type"/>
    <property type="match status" value="1"/>
</dbReference>
<feature type="region of interest" description="Disordered" evidence="8">
    <location>
        <begin position="323"/>
        <end position="354"/>
    </location>
</feature>
<dbReference type="InterPro" id="IPR036875">
    <property type="entry name" value="Znf_CCHC_sf"/>
</dbReference>
<dbReference type="EC" id="2.7.7.49" evidence="1"/>
<feature type="compositionally biased region" description="Basic and acidic residues" evidence="8">
    <location>
        <begin position="1"/>
        <end position="17"/>
    </location>
</feature>
<dbReference type="SUPFAM" id="SSF53098">
    <property type="entry name" value="Ribonuclease H-like"/>
    <property type="match status" value="1"/>
</dbReference>
<keyword evidence="4" id="KW-0540">Nuclease</keyword>
<accession>A0ABM4VMA6</accession>
<dbReference type="SMART" id="SM00343">
    <property type="entry name" value="ZnF_C2HC"/>
    <property type="match status" value="2"/>
</dbReference>
<dbReference type="Gene3D" id="3.10.20.370">
    <property type="match status" value="1"/>
</dbReference>
<dbReference type="RefSeq" id="XP_071920667.1">
    <property type="nucleotide sequence ID" value="XM_072064566.1"/>
</dbReference>
<feature type="domain" description="Integrase catalytic" evidence="9">
    <location>
        <begin position="984"/>
        <end position="1070"/>
    </location>
</feature>
<feature type="region of interest" description="Disordered" evidence="8">
    <location>
        <begin position="1"/>
        <end position="44"/>
    </location>
</feature>
<dbReference type="Gene3D" id="3.30.70.270">
    <property type="match status" value="2"/>
</dbReference>
<dbReference type="Proteomes" id="UP001652660">
    <property type="component" value="Chromosome 9c"/>
</dbReference>
<organism evidence="10 11">
    <name type="scientific">Coffea arabica</name>
    <name type="common">Arabian coffee</name>
    <dbReference type="NCBI Taxonomy" id="13443"/>
    <lineage>
        <taxon>Eukaryota</taxon>
        <taxon>Viridiplantae</taxon>
        <taxon>Streptophyta</taxon>
        <taxon>Embryophyta</taxon>
        <taxon>Tracheophyta</taxon>
        <taxon>Spermatophyta</taxon>
        <taxon>Magnoliopsida</taxon>
        <taxon>eudicotyledons</taxon>
        <taxon>Gunneridae</taxon>
        <taxon>Pentapetalae</taxon>
        <taxon>asterids</taxon>
        <taxon>lamiids</taxon>
        <taxon>Gentianales</taxon>
        <taxon>Rubiaceae</taxon>
        <taxon>Ixoroideae</taxon>
        <taxon>Gardenieae complex</taxon>
        <taxon>Bertiereae - Coffeeae clade</taxon>
        <taxon>Coffeeae</taxon>
        <taxon>Coffea</taxon>
    </lineage>
</organism>
<evidence type="ECO:0000313" key="11">
    <source>
        <dbReference type="RefSeq" id="XP_071920667.1"/>
    </source>
</evidence>
<dbReference type="PANTHER" id="PTHR37984:SF5">
    <property type="entry name" value="PROTEIN NYNRIN-LIKE"/>
    <property type="match status" value="1"/>
</dbReference>
<dbReference type="InterPro" id="IPR050951">
    <property type="entry name" value="Retrovirus_Pol_polyprotein"/>
</dbReference>
<keyword evidence="3" id="KW-0548">Nucleotidyltransferase</keyword>
<dbReference type="InterPro" id="IPR012337">
    <property type="entry name" value="RNaseH-like_sf"/>
</dbReference>
<dbReference type="InterPro" id="IPR036397">
    <property type="entry name" value="RNaseH_sf"/>
</dbReference>
<evidence type="ECO:0000256" key="2">
    <source>
        <dbReference type="ARBA" id="ARBA00022679"/>
    </source>
</evidence>
<dbReference type="Pfam" id="PF17917">
    <property type="entry name" value="RT_RNaseH"/>
    <property type="match status" value="1"/>
</dbReference>
<dbReference type="Pfam" id="PF03732">
    <property type="entry name" value="Retrotrans_gag"/>
    <property type="match status" value="1"/>
</dbReference>
<dbReference type="InterPro" id="IPR001584">
    <property type="entry name" value="Integrase_cat-core"/>
</dbReference>
<evidence type="ECO:0000256" key="1">
    <source>
        <dbReference type="ARBA" id="ARBA00012493"/>
    </source>
</evidence>
<dbReference type="SUPFAM" id="SSF50630">
    <property type="entry name" value="Acid proteases"/>
    <property type="match status" value="1"/>
</dbReference>
<name>A0ABM4VMA6_COFAR</name>
<evidence type="ECO:0000256" key="4">
    <source>
        <dbReference type="ARBA" id="ARBA00022722"/>
    </source>
</evidence>
<evidence type="ECO:0000313" key="10">
    <source>
        <dbReference type="Proteomes" id="UP001652660"/>
    </source>
</evidence>
<dbReference type="SUPFAM" id="SSF57756">
    <property type="entry name" value="Retrovirus zinc finger-like domains"/>
    <property type="match status" value="1"/>
</dbReference>